<dbReference type="AlphaFoldDB" id="A0A6H5IJ61"/>
<proteinExistence type="predicted"/>
<sequence>MSRPILTSTDYDPKINFKDDTPDEAADELLMLRDSHCFVRAWSPTFFWAICGHIAAAATTHNSSYIKAAVAAAAEPSGAIDSSTIVVTAAFIISLDLRVRIEYRTCDDRRCSVRKTCDFPIPIRVSMGLRPYTRTRRTTILAENGLNSLIRLKCIIDRKIAASIASHNKICSRPRHSVHCENRKQDLTCLRMYWLYTLHYNDKGIAAQSERSCSSRCAPYLIEHNNGKFRSCACACVRDLQRAEELKAVQEHKHKRSRFPVRAARSKSSSSTQRYCPRAKPVRVYERASARSIRAACASRQVFYIPMSTDAELFLLRASYAAETVAREELHTAPYSDRLGDGSHVKRVRPPQSRRVELFNGHPCATIIDQVTTAAVLAASYAAWVRVSVQSENISLH</sequence>
<name>A0A6H5IJ61_9HYME</name>
<evidence type="ECO:0000313" key="1">
    <source>
        <dbReference type="EMBL" id="CAB0035751.1"/>
    </source>
</evidence>
<dbReference type="EMBL" id="CADCXV010000797">
    <property type="protein sequence ID" value="CAB0035751.1"/>
    <property type="molecule type" value="Genomic_DNA"/>
</dbReference>
<dbReference type="Proteomes" id="UP000479190">
    <property type="component" value="Unassembled WGS sequence"/>
</dbReference>
<keyword evidence="2" id="KW-1185">Reference proteome</keyword>
<evidence type="ECO:0000313" key="2">
    <source>
        <dbReference type="Proteomes" id="UP000479190"/>
    </source>
</evidence>
<gene>
    <name evidence="1" type="ORF">TBRA_LOCUS7637</name>
</gene>
<protein>
    <submittedName>
        <fullName evidence="1">Uncharacterized protein</fullName>
    </submittedName>
</protein>
<organism evidence="1 2">
    <name type="scientific">Trichogramma brassicae</name>
    <dbReference type="NCBI Taxonomy" id="86971"/>
    <lineage>
        <taxon>Eukaryota</taxon>
        <taxon>Metazoa</taxon>
        <taxon>Ecdysozoa</taxon>
        <taxon>Arthropoda</taxon>
        <taxon>Hexapoda</taxon>
        <taxon>Insecta</taxon>
        <taxon>Pterygota</taxon>
        <taxon>Neoptera</taxon>
        <taxon>Endopterygota</taxon>
        <taxon>Hymenoptera</taxon>
        <taxon>Apocrita</taxon>
        <taxon>Proctotrupomorpha</taxon>
        <taxon>Chalcidoidea</taxon>
        <taxon>Trichogrammatidae</taxon>
        <taxon>Trichogramma</taxon>
    </lineage>
</organism>
<reference evidence="1 2" key="1">
    <citation type="submission" date="2020-02" db="EMBL/GenBank/DDBJ databases">
        <authorList>
            <person name="Ferguson B K."/>
        </authorList>
    </citation>
    <scope>NUCLEOTIDE SEQUENCE [LARGE SCALE GENOMIC DNA]</scope>
</reference>
<accession>A0A6H5IJ61</accession>